<evidence type="ECO:0000256" key="4">
    <source>
        <dbReference type="ARBA" id="ARBA00022889"/>
    </source>
</evidence>
<dbReference type="SUPFAM" id="SSF48726">
    <property type="entry name" value="Immunoglobulin"/>
    <property type="match status" value="5"/>
</dbReference>
<evidence type="ECO:0000256" key="3">
    <source>
        <dbReference type="ARBA" id="ARBA00022734"/>
    </source>
</evidence>
<dbReference type="GO" id="GO:0033691">
    <property type="term" value="F:sialic acid binding"/>
    <property type="evidence" value="ECO:0007669"/>
    <property type="project" value="TreeGrafter"/>
</dbReference>
<dbReference type="PANTHER" id="PTHR12035:SF125">
    <property type="entry name" value="SIALIC ACID-BINDING IG-LIKE LECTIN 5"/>
    <property type="match status" value="1"/>
</dbReference>
<reference evidence="11" key="1">
    <citation type="submission" date="2025-08" db="UniProtKB">
        <authorList>
            <consortium name="Ensembl"/>
        </authorList>
    </citation>
    <scope>IDENTIFICATION</scope>
</reference>
<dbReference type="GeneTree" id="ENSGT01150000286907"/>
<evidence type="ECO:0000256" key="8">
    <source>
        <dbReference type="ARBA" id="ARBA00038361"/>
    </source>
</evidence>
<accession>A0A8C5QD32</accession>
<dbReference type="Pfam" id="PF13927">
    <property type="entry name" value="Ig_3"/>
    <property type="match status" value="1"/>
</dbReference>
<dbReference type="OrthoDB" id="5843397at2759"/>
<dbReference type="Proteomes" id="UP000694569">
    <property type="component" value="Unplaced"/>
</dbReference>
<name>A0A8C5QD32_9ANUR</name>
<protein>
    <recommendedName>
        <fullName evidence="10">Ig-like domain-containing protein</fullName>
    </recommendedName>
</protein>
<keyword evidence="9" id="KW-0732">Signal</keyword>
<feature type="domain" description="Ig-like" evidence="10">
    <location>
        <begin position="249"/>
        <end position="345"/>
    </location>
</feature>
<dbReference type="SMART" id="SM00409">
    <property type="entry name" value="IG"/>
    <property type="match status" value="4"/>
</dbReference>
<evidence type="ECO:0000259" key="10">
    <source>
        <dbReference type="PROSITE" id="PS50835"/>
    </source>
</evidence>
<dbReference type="PANTHER" id="PTHR12035">
    <property type="entry name" value="SIALIC ACID BINDING IMMUNOGLOBULIN-LIKE LECTIN"/>
    <property type="match status" value="1"/>
</dbReference>
<dbReference type="GO" id="GO:0030246">
    <property type="term" value="F:carbohydrate binding"/>
    <property type="evidence" value="ECO:0007669"/>
    <property type="project" value="UniProtKB-KW"/>
</dbReference>
<dbReference type="Ensembl" id="ENSLLET00000037403.1">
    <property type="protein sequence ID" value="ENSLLEP00000036018.1"/>
    <property type="gene ID" value="ENSLLEG00000022819.1"/>
</dbReference>
<keyword evidence="5" id="KW-1133">Transmembrane helix</keyword>
<evidence type="ECO:0000256" key="1">
    <source>
        <dbReference type="ARBA" id="ARBA00004479"/>
    </source>
</evidence>
<dbReference type="Pfam" id="PF08205">
    <property type="entry name" value="C2-set_2"/>
    <property type="match status" value="1"/>
</dbReference>
<dbReference type="InterPro" id="IPR013783">
    <property type="entry name" value="Ig-like_fold"/>
</dbReference>
<dbReference type="GO" id="GO:0005886">
    <property type="term" value="C:plasma membrane"/>
    <property type="evidence" value="ECO:0007669"/>
    <property type="project" value="TreeGrafter"/>
</dbReference>
<dbReference type="AlphaFoldDB" id="A0A8C5QD32"/>
<dbReference type="Gene3D" id="2.60.40.10">
    <property type="entry name" value="Immunoglobulins"/>
    <property type="match status" value="5"/>
</dbReference>
<evidence type="ECO:0000256" key="7">
    <source>
        <dbReference type="ARBA" id="ARBA00023157"/>
    </source>
</evidence>
<feature type="chain" id="PRO_5034085129" description="Ig-like domain-containing protein" evidence="9">
    <location>
        <begin position="26"/>
        <end position="553"/>
    </location>
</feature>
<feature type="domain" description="Ig-like" evidence="10">
    <location>
        <begin position="149"/>
        <end position="242"/>
    </location>
</feature>
<dbReference type="SMART" id="SM00408">
    <property type="entry name" value="IGc2"/>
    <property type="match status" value="2"/>
</dbReference>
<proteinExistence type="inferred from homology"/>
<reference evidence="11" key="2">
    <citation type="submission" date="2025-09" db="UniProtKB">
        <authorList>
            <consortium name="Ensembl"/>
        </authorList>
    </citation>
    <scope>IDENTIFICATION</scope>
</reference>
<feature type="domain" description="Ig-like" evidence="10">
    <location>
        <begin position="449"/>
        <end position="537"/>
    </location>
</feature>
<dbReference type="CDD" id="cd00096">
    <property type="entry name" value="Ig"/>
    <property type="match status" value="1"/>
</dbReference>
<keyword evidence="12" id="KW-1185">Reference proteome</keyword>
<evidence type="ECO:0000313" key="11">
    <source>
        <dbReference type="Ensembl" id="ENSLLEP00000036018.1"/>
    </source>
</evidence>
<dbReference type="GO" id="GO:0007155">
    <property type="term" value="P:cell adhesion"/>
    <property type="evidence" value="ECO:0007669"/>
    <property type="project" value="UniProtKB-KW"/>
</dbReference>
<comment type="similarity">
    <text evidence="8">Belongs to the immunoglobulin superfamily. SIGLEC (sialic acid binding Ig-like lectin) family.</text>
</comment>
<sequence>MPVRRRHHSLWTFVLPLFSLQFVSGERVPGYSINTAEEVSAQFGLCVHVPCTFFVPDNEKLSPNAKGLWFKVFMYQDDLLVASKAGSGPNTHQRFILTGDVSKGDCSFSILDVQRWDESRYRFRVEDSIRFNYADIRPFVRVKDVTDKPVISPISSLVAGKEVTLTCVGLGRCSVSQQNISWSGSTSHQNVSVVRDIVSNKDGSTTYYSNLTFTPSREAHGSSINCEMIYVYSRKTIRANVTLDVQYGPIVNINATGELEFDAKENASLVVTEGKSISLNCTVDSNPVSNITWWKGSYKQNIEGVRFTYNTHRYELRDVLPDDADIYFCHAQNQHGNSSRFFNITVKYSPRKPKVSCLTGCSDNVNSNFTSIVNATEGSPVHIVCSAESFPPAELFWSRTGHGVISTSTSRFLTVSRMTLADEGTYMCNASNSIGTSSNTITIQMIYPPKPGQNSSCSMKGSSVVCTCFMESFPAATITWRVDSKEYSGNSSNDKVWIVTVQTRSNCSSNLTIELTDSKKPVIQCLGSNGKGNYVISYNNCEYWSPLNVSNIQ</sequence>
<feature type="domain" description="Ig-like" evidence="10">
    <location>
        <begin position="353"/>
        <end position="444"/>
    </location>
</feature>
<evidence type="ECO:0000256" key="6">
    <source>
        <dbReference type="ARBA" id="ARBA00023136"/>
    </source>
</evidence>
<keyword evidence="7" id="KW-1015">Disulfide bond</keyword>
<dbReference type="InterPro" id="IPR003599">
    <property type="entry name" value="Ig_sub"/>
</dbReference>
<keyword evidence="2" id="KW-0812">Transmembrane</keyword>
<dbReference type="PROSITE" id="PS50835">
    <property type="entry name" value="IG_LIKE"/>
    <property type="match status" value="4"/>
</dbReference>
<keyword evidence="6" id="KW-0472">Membrane</keyword>
<dbReference type="InterPro" id="IPR036179">
    <property type="entry name" value="Ig-like_dom_sf"/>
</dbReference>
<evidence type="ECO:0000256" key="5">
    <source>
        <dbReference type="ARBA" id="ARBA00022989"/>
    </source>
</evidence>
<evidence type="ECO:0000313" key="12">
    <source>
        <dbReference type="Proteomes" id="UP000694569"/>
    </source>
</evidence>
<dbReference type="InterPro" id="IPR007110">
    <property type="entry name" value="Ig-like_dom"/>
</dbReference>
<organism evidence="11 12">
    <name type="scientific">Leptobrachium leishanense</name>
    <name type="common">Leishan spiny toad</name>
    <dbReference type="NCBI Taxonomy" id="445787"/>
    <lineage>
        <taxon>Eukaryota</taxon>
        <taxon>Metazoa</taxon>
        <taxon>Chordata</taxon>
        <taxon>Craniata</taxon>
        <taxon>Vertebrata</taxon>
        <taxon>Euteleostomi</taxon>
        <taxon>Amphibia</taxon>
        <taxon>Batrachia</taxon>
        <taxon>Anura</taxon>
        <taxon>Pelobatoidea</taxon>
        <taxon>Megophryidae</taxon>
        <taxon>Leptobrachium</taxon>
    </lineage>
</organism>
<dbReference type="InterPro" id="IPR051036">
    <property type="entry name" value="SIGLEC"/>
</dbReference>
<dbReference type="Pfam" id="PF07679">
    <property type="entry name" value="I-set"/>
    <property type="match status" value="1"/>
</dbReference>
<dbReference type="InterPro" id="IPR013162">
    <property type="entry name" value="CD80_C2-set"/>
</dbReference>
<dbReference type="InterPro" id="IPR003598">
    <property type="entry name" value="Ig_sub2"/>
</dbReference>
<comment type="subcellular location">
    <subcellularLocation>
        <location evidence="1">Membrane</location>
        <topology evidence="1">Single-pass type I membrane protein</topology>
    </subcellularLocation>
</comment>
<dbReference type="InterPro" id="IPR013098">
    <property type="entry name" value="Ig_I-set"/>
</dbReference>
<keyword evidence="3" id="KW-0430">Lectin</keyword>
<evidence type="ECO:0000256" key="9">
    <source>
        <dbReference type="SAM" id="SignalP"/>
    </source>
</evidence>
<feature type="signal peptide" evidence="9">
    <location>
        <begin position="1"/>
        <end position="25"/>
    </location>
</feature>
<keyword evidence="4" id="KW-0130">Cell adhesion</keyword>
<evidence type="ECO:0000256" key="2">
    <source>
        <dbReference type="ARBA" id="ARBA00022692"/>
    </source>
</evidence>